<feature type="domain" description="Polynucleotide kinase PNKP phosphatase" evidence="1">
    <location>
        <begin position="20"/>
        <end position="160"/>
    </location>
</feature>
<name>A0AAU6PXU5_9CAUD</name>
<accession>A0AAU6PXU5</accession>
<dbReference type="InterPro" id="IPR036412">
    <property type="entry name" value="HAD-like_sf"/>
</dbReference>
<evidence type="ECO:0000259" key="1">
    <source>
        <dbReference type="Pfam" id="PF25109"/>
    </source>
</evidence>
<dbReference type="InterPro" id="IPR023214">
    <property type="entry name" value="HAD_sf"/>
</dbReference>
<protein>
    <submittedName>
        <fullName evidence="2">Polynucleotide kinase phosphatase</fullName>
    </submittedName>
</protein>
<dbReference type="Gene3D" id="3.40.50.1000">
    <property type="entry name" value="HAD superfamily/HAD-like"/>
    <property type="match status" value="1"/>
</dbReference>
<reference evidence="2" key="1">
    <citation type="submission" date="2023-12" db="EMBL/GenBank/DDBJ databases">
        <title>Determinants of phage host range in porcine enterotoxigenic Escherichia coli.</title>
        <authorList>
            <person name="Gambino M."/>
            <person name="Broensted L."/>
        </authorList>
    </citation>
    <scope>NUCLEOTIDE SEQUENCE</scope>
</reference>
<keyword evidence="2" id="KW-0418">Kinase</keyword>
<dbReference type="GO" id="GO:0016301">
    <property type="term" value="F:kinase activity"/>
    <property type="evidence" value="ECO:0007669"/>
    <property type="project" value="UniProtKB-KW"/>
</dbReference>
<keyword evidence="2" id="KW-0808">Transferase</keyword>
<dbReference type="SUPFAM" id="SSF56784">
    <property type="entry name" value="HAD-like"/>
    <property type="match status" value="1"/>
</dbReference>
<dbReference type="EMBL" id="OR979723">
    <property type="protein sequence ID" value="WYD65278.1"/>
    <property type="molecule type" value="Genomic_DNA"/>
</dbReference>
<proteinExistence type="predicted"/>
<sequence length="205" mass="23618">MNQLYTMIKHHLQTVAVNKKVYIFDYDGTLSDRTHRLHKLPTKDLRLTESWLEFNSLSKFDRPFQETIDVMNSLFASGAFIIVLTGRSDAVVEESTQWLHDAGAKYNVLVMRRADDNRKDTIIKEEFLRYIGLHRITAAWDDSVNVIKHFRSLGITTYHVCDYGDNVHSALKSHGVEKVCEHEFSEPLPPHGVRQCKKCNLVSGK</sequence>
<gene>
    <name evidence="2" type="ORF">ETEP102_13</name>
</gene>
<organism evidence="2">
    <name type="scientific">Escherichia phage ETEP102</name>
    <dbReference type="NCBI Taxonomy" id="3117680"/>
    <lineage>
        <taxon>Viruses</taxon>
        <taxon>Duplodnaviria</taxon>
        <taxon>Heunggongvirae</taxon>
        <taxon>Uroviricota</taxon>
        <taxon>Caudoviricetes</taxon>
    </lineage>
</organism>
<dbReference type="InterPro" id="IPR056782">
    <property type="entry name" value="HAD_PNKP"/>
</dbReference>
<dbReference type="Pfam" id="PF25109">
    <property type="entry name" value="HAD_PNKP"/>
    <property type="match status" value="1"/>
</dbReference>
<evidence type="ECO:0000313" key="2">
    <source>
        <dbReference type="EMBL" id="WYD65278.1"/>
    </source>
</evidence>